<gene>
    <name evidence="1" type="ORF">PAC_08661</name>
</gene>
<dbReference type="Proteomes" id="UP000184330">
    <property type="component" value="Unassembled WGS sequence"/>
</dbReference>
<name>A0A1L7X172_9HELO</name>
<keyword evidence="2" id="KW-1185">Reference proteome</keyword>
<organism evidence="1 2">
    <name type="scientific">Phialocephala subalpina</name>
    <dbReference type="NCBI Taxonomy" id="576137"/>
    <lineage>
        <taxon>Eukaryota</taxon>
        <taxon>Fungi</taxon>
        <taxon>Dikarya</taxon>
        <taxon>Ascomycota</taxon>
        <taxon>Pezizomycotina</taxon>
        <taxon>Leotiomycetes</taxon>
        <taxon>Helotiales</taxon>
        <taxon>Mollisiaceae</taxon>
        <taxon>Phialocephala</taxon>
        <taxon>Phialocephala fortinii species complex</taxon>
    </lineage>
</organism>
<evidence type="ECO:0000313" key="1">
    <source>
        <dbReference type="EMBL" id="CZR58769.1"/>
    </source>
</evidence>
<protein>
    <submittedName>
        <fullName evidence="1">Uncharacterized protein</fullName>
    </submittedName>
</protein>
<reference evidence="1 2" key="1">
    <citation type="submission" date="2016-03" db="EMBL/GenBank/DDBJ databases">
        <authorList>
            <person name="Ploux O."/>
        </authorList>
    </citation>
    <scope>NUCLEOTIDE SEQUENCE [LARGE SCALE GENOMIC DNA]</scope>
    <source>
        <strain evidence="1 2">UAMH 11012</strain>
    </source>
</reference>
<proteinExistence type="predicted"/>
<sequence length="156" mass="18083">MASVADQNLRILAADLKDAPIMEFLFDEKRATEYFKHLSIVLDYRLGHRPHTQEVQDAIKAAEDIEVMWWSDPAIKMSTEDCREDEANQLGAMLHQHGRRLARGKTGFLMEYYLPTALKSSWQRAMPMGIVDYSIYVRYSEDALKGYWMDGDLDDM</sequence>
<evidence type="ECO:0000313" key="2">
    <source>
        <dbReference type="Proteomes" id="UP000184330"/>
    </source>
</evidence>
<dbReference type="AlphaFoldDB" id="A0A1L7X172"/>
<accession>A0A1L7X172</accession>
<dbReference type="EMBL" id="FJOG01000012">
    <property type="protein sequence ID" value="CZR58769.1"/>
    <property type="molecule type" value="Genomic_DNA"/>
</dbReference>